<keyword evidence="3 5" id="KW-1133">Transmembrane helix</keyword>
<feature type="transmembrane region" description="Helical" evidence="5">
    <location>
        <begin position="234"/>
        <end position="254"/>
    </location>
</feature>
<protein>
    <recommendedName>
        <fullName evidence="6">Ion transport domain-containing protein</fullName>
    </recommendedName>
</protein>
<dbReference type="PANTHER" id="PTHR46768">
    <property type="entry name" value="TWO PORE CALCIUM CHANNEL PROTEIN 2"/>
    <property type="match status" value="1"/>
</dbReference>
<dbReference type="Gene3D" id="1.20.120.350">
    <property type="entry name" value="Voltage-gated potassium channels. Chain C"/>
    <property type="match status" value="1"/>
</dbReference>
<dbReference type="AlphaFoldDB" id="A0AAV2TSA0"/>
<dbReference type="GO" id="GO:0019722">
    <property type="term" value="P:calcium-mediated signaling"/>
    <property type="evidence" value="ECO:0007669"/>
    <property type="project" value="TreeGrafter"/>
</dbReference>
<evidence type="ECO:0000313" key="7">
    <source>
        <dbReference type="EMBL" id="CAL5139839.1"/>
    </source>
</evidence>
<accession>A0AAV2TSA0</accession>
<evidence type="ECO:0000256" key="4">
    <source>
        <dbReference type="ARBA" id="ARBA00023136"/>
    </source>
</evidence>
<comment type="subcellular location">
    <subcellularLocation>
        <location evidence="1">Membrane</location>
        <topology evidence="1">Multi-pass membrane protein</topology>
    </subcellularLocation>
</comment>
<feature type="transmembrane region" description="Helical" evidence="5">
    <location>
        <begin position="141"/>
        <end position="163"/>
    </location>
</feature>
<evidence type="ECO:0000256" key="2">
    <source>
        <dbReference type="ARBA" id="ARBA00022692"/>
    </source>
</evidence>
<feature type="transmembrane region" description="Helical" evidence="5">
    <location>
        <begin position="451"/>
        <end position="471"/>
    </location>
</feature>
<dbReference type="InterPro" id="IPR005821">
    <property type="entry name" value="Ion_trans_dom"/>
</dbReference>
<organism evidence="7 8">
    <name type="scientific">Calicophoron daubneyi</name>
    <name type="common">Rumen fluke</name>
    <name type="synonym">Paramphistomum daubneyi</name>
    <dbReference type="NCBI Taxonomy" id="300641"/>
    <lineage>
        <taxon>Eukaryota</taxon>
        <taxon>Metazoa</taxon>
        <taxon>Spiralia</taxon>
        <taxon>Lophotrochozoa</taxon>
        <taxon>Platyhelminthes</taxon>
        <taxon>Trematoda</taxon>
        <taxon>Digenea</taxon>
        <taxon>Plagiorchiida</taxon>
        <taxon>Pronocephalata</taxon>
        <taxon>Paramphistomoidea</taxon>
        <taxon>Paramphistomidae</taxon>
        <taxon>Calicophoron</taxon>
    </lineage>
</organism>
<evidence type="ECO:0000256" key="1">
    <source>
        <dbReference type="ARBA" id="ARBA00004141"/>
    </source>
</evidence>
<feature type="transmembrane region" description="Helical" evidence="5">
    <location>
        <begin position="275"/>
        <end position="297"/>
    </location>
</feature>
<feature type="transmembrane region" description="Helical" evidence="5">
    <location>
        <begin position="483"/>
        <end position="505"/>
    </location>
</feature>
<dbReference type="PANTHER" id="PTHR46768:SF1">
    <property type="entry name" value="TWO PORE CHANNEL PROTEIN 2"/>
    <property type="match status" value="1"/>
</dbReference>
<dbReference type="GO" id="GO:0005765">
    <property type="term" value="C:lysosomal membrane"/>
    <property type="evidence" value="ECO:0007669"/>
    <property type="project" value="InterPro"/>
</dbReference>
<dbReference type="GO" id="GO:0015280">
    <property type="term" value="F:ligand-gated sodium channel activity"/>
    <property type="evidence" value="ECO:0007669"/>
    <property type="project" value="TreeGrafter"/>
</dbReference>
<feature type="domain" description="Ion transport" evidence="6">
    <location>
        <begin position="86"/>
        <end position="300"/>
    </location>
</feature>
<keyword evidence="4 5" id="KW-0472">Membrane</keyword>
<proteinExistence type="predicted"/>
<name>A0AAV2TSA0_CALDB</name>
<feature type="domain" description="Ion transport" evidence="6">
    <location>
        <begin position="414"/>
        <end position="673"/>
    </location>
</feature>
<dbReference type="GO" id="GO:0097682">
    <property type="term" value="F:intracellularly phosphatidylinositol-3,5-bisphosphate-gated monatomic cation channel activity"/>
    <property type="evidence" value="ECO:0007669"/>
    <property type="project" value="TreeGrafter"/>
</dbReference>
<evidence type="ECO:0000259" key="6">
    <source>
        <dbReference type="Pfam" id="PF00520"/>
    </source>
</evidence>
<dbReference type="EMBL" id="CAXLJL010000667">
    <property type="protein sequence ID" value="CAL5139839.1"/>
    <property type="molecule type" value="Genomic_DNA"/>
</dbReference>
<dbReference type="GO" id="GO:0022832">
    <property type="term" value="F:voltage-gated channel activity"/>
    <property type="evidence" value="ECO:0007669"/>
    <property type="project" value="InterPro"/>
</dbReference>
<dbReference type="Gene3D" id="1.10.287.70">
    <property type="match status" value="2"/>
</dbReference>
<dbReference type="GO" id="GO:0075509">
    <property type="term" value="P:endocytosis involved in viral entry into host cell"/>
    <property type="evidence" value="ECO:0007669"/>
    <property type="project" value="TreeGrafter"/>
</dbReference>
<feature type="transmembrane region" description="Helical" evidence="5">
    <location>
        <begin position="601"/>
        <end position="624"/>
    </location>
</feature>
<evidence type="ECO:0000313" key="8">
    <source>
        <dbReference type="Proteomes" id="UP001497525"/>
    </source>
</evidence>
<sequence>MSGCANVCTDSTEESLLDDFKDAEDLAGRQARVLIEDAEYHHSILHRLDKSGIWLYRASTSKIAYFSHQVAILVLFMLPFFEWPSSLITSADVRIKIDRPRLPCGVTETVELLCLAVLITETVCSSISFGYSSVRKNPWLIGRYVCFVVYIVDLLVSISMSCNEFVRIRRFLRPYFLISSSQLMKKLLKCVKRTLPKLLSALFLLLFWIVSAALVAMCVLSNPPVFPSSNTTETFSSFFFPNLYVGLYELLVALTTANHPDVILETMRPYRIAGLFSVVYLGIGIYVILNIITAIVYSEFRGYLLSSVQSRLLRRRVATRAAFEALKKLDSDGLEYAASDDVIQLIDTVSISSWKKEVLREAYVVQFAESNLTAAQFLQLFKILDLSAPYREAPGLRPISPGFARSFHAFITSSLFTKLSFFVGILNIIHLSVDLDDQVTHPGTVRTKYRIINWCFVTFYVAEQVLLTWAIGPRRYFTKLYNIWSFTVVFILLVTKLVEVGYLLTDDAGHIMILTHLTLWDVIRITNILLLLRSVRVVNMFTWARLVAGVLLDLPRSLLPALGILASAYYLYALLGIALFHGKIIYNATEIYSNAQNYQKLGYWPINFDDFAGSLFVLWCLMIVNNWFVFVDAYQQAVGYVAHIYFVSWWVITVLGLLSLVTAFVIETFVYRRDLYAEASKLSNAPRDVTMINGLYVTTPVTDQNSSSASLSRSTFSSKVYVGHSQSLFRSSDGSLLAPPHLISSGSHPSSPIVVYPIQITDPAPIDLISPYSLDDLFRSALREPTEEELMTEVIKHPMFQRVSIQNHASGLMGNNVPCS</sequence>
<comment type="caution">
    <text evidence="7">The sequence shown here is derived from an EMBL/GenBank/DDBJ whole genome shotgun (WGS) entry which is preliminary data.</text>
</comment>
<gene>
    <name evidence="7" type="ORF">CDAUBV1_LOCUS15039</name>
</gene>
<keyword evidence="2 5" id="KW-0812">Transmembrane</keyword>
<dbReference type="Pfam" id="PF00520">
    <property type="entry name" value="Ion_trans"/>
    <property type="match status" value="2"/>
</dbReference>
<dbReference type="InterPro" id="IPR028798">
    <property type="entry name" value="TPC2"/>
</dbReference>
<dbReference type="SUPFAM" id="SSF81324">
    <property type="entry name" value="Voltage-gated potassium channels"/>
    <property type="match status" value="2"/>
</dbReference>
<evidence type="ECO:0000256" key="3">
    <source>
        <dbReference type="ARBA" id="ARBA00022989"/>
    </source>
</evidence>
<feature type="transmembrane region" description="Helical" evidence="5">
    <location>
        <begin position="198"/>
        <end position="222"/>
    </location>
</feature>
<feature type="transmembrane region" description="Helical" evidence="5">
    <location>
        <begin position="558"/>
        <end position="580"/>
    </location>
</feature>
<dbReference type="InterPro" id="IPR027359">
    <property type="entry name" value="Volt_channel_dom_sf"/>
</dbReference>
<reference evidence="7" key="1">
    <citation type="submission" date="2024-06" db="EMBL/GenBank/DDBJ databases">
        <authorList>
            <person name="Liu X."/>
            <person name="Lenzi L."/>
            <person name="Haldenby T S."/>
            <person name="Uol C."/>
        </authorList>
    </citation>
    <scope>NUCLEOTIDE SEQUENCE</scope>
</reference>
<feature type="transmembrane region" description="Helical" evidence="5">
    <location>
        <begin position="644"/>
        <end position="666"/>
    </location>
</feature>
<dbReference type="Proteomes" id="UP001497525">
    <property type="component" value="Unassembled WGS sequence"/>
</dbReference>
<evidence type="ECO:0000256" key="5">
    <source>
        <dbReference type="SAM" id="Phobius"/>
    </source>
</evidence>
<feature type="transmembrane region" description="Helical" evidence="5">
    <location>
        <begin position="63"/>
        <end position="81"/>
    </location>
</feature>
<feature type="transmembrane region" description="Helical" evidence="5">
    <location>
        <begin position="407"/>
        <end position="430"/>
    </location>
</feature>